<name>A0A0E2D3B4_LEPIR</name>
<sequence length="44" mass="5059">MLDTGFFTPPGFSIIFGVVDLCNSIQFSESSTCIYLKYFDFFFL</sequence>
<dbReference type="EMBL" id="AHNR02000057">
    <property type="protein sequence ID" value="EKR54066.1"/>
    <property type="molecule type" value="Genomic_DNA"/>
</dbReference>
<dbReference type="AlphaFoldDB" id="A0A0E2D3B4"/>
<organism evidence="1 2">
    <name type="scientific">Leptospira interrogans str. UI 12758</name>
    <dbReference type="NCBI Taxonomy" id="1049938"/>
    <lineage>
        <taxon>Bacteria</taxon>
        <taxon>Pseudomonadati</taxon>
        <taxon>Spirochaetota</taxon>
        <taxon>Spirochaetia</taxon>
        <taxon>Leptospirales</taxon>
        <taxon>Leptospiraceae</taxon>
        <taxon>Leptospira</taxon>
    </lineage>
</organism>
<evidence type="ECO:0000313" key="1">
    <source>
        <dbReference type="EMBL" id="EKR54066.1"/>
    </source>
</evidence>
<proteinExistence type="predicted"/>
<reference evidence="1 2" key="1">
    <citation type="submission" date="2012-10" db="EMBL/GenBank/DDBJ databases">
        <authorList>
            <person name="Harkins D.M."/>
            <person name="Durkin A.S."/>
            <person name="Brinkac L.M."/>
            <person name="Haft D.H."/>
            <person name="Selengut J.D."/>
            <person name="Sanka R."/>
            <person name="DePew J."/>
            <person name="Purushe J."/>
            <person name="Chanthongthip A."/>
            <person name="Lattana O."/>
            <person name="Phetsouvanh R."/>
            <person name="Newton P.N."/>
            <person name="Vinetz J.M."/>
            <person name="Sutton G.G."/>
            <person name="Nierman W.C."/>
            <person name="Fouts D.E."/>
        </authorList>
    </citation>
    <scope>NUCLEOTIDE SEQUENCE [LARGE SCALE GENOMIC DNA]</scope>
    <source>
        <strain evidence="1 2">UI 12758</strain>
    </source>
</reference>
<protein>
    <submittedName>
        <fullName evidence="1">Uncharacterized protein</fullName>
    </submittedName>
</protein>
<comment type="caution">
    <text evidence="1">The sequence shown here is derived from an EMBL/GenBank/DDBJ whole genome shotgun (WGS) entry which is preliminary data.</text>
</comment>
<evidence type="ECO:0000313" key="2">
    <source>
        <dbReference type="Proteomes" id="UP000001340"/>
    </source>
</evidence>
<accession>A0A0E2D3B4</accession>
<gene>
    <name evidence="1" type="ORF">LEP1GSC105_4515</name>
</gene>
<dbReference type="Proteomes" id="UP000001340">
    <property type="component" value="Unassembled WGS sequence"/>
</dbReference>